<dbReference type="Proteomes" id="UP000663891">
    <property type="component" value="Unassembled WGS sequence"/>
</dbReference>
<accession>A0A818TG93</accession>
<sequence>MMPNVEELIFSPLQFTLNDDEEEAVKLDVPITLQNLQIEVCCSWDGPNFESIKKLLNSNSDNQQHLSTLSRYLPSQYLFDSSLTDELAIFDFISTAISQQQLNSLPEKSLGISLFRIADDKSALFESTADDKTRVDLVEINLQI</sequence>
<evidence type="ECO:0000313" key="2">
    <source>
        <dbReference type="EMBL" id="CAF3684412.1"/>
    </source>
</evidence>
<name>A0A818TG93_9BILA</name>
<dbReference type="EMBL" id="CAJNON010000337">
    <property type="protein sequence ID" value="CAF1204417.1"/>
    <property type="molecule type" value="Genomic_DNA"/>
</dbReference>
<dbReference type="OrthoDB" id="431717at2759"/>
<evidence type="ECO:0000313" key="3">
    <source>
        <dbReference type="Proteomes" id="UP000663881"/>
    </source>
</evidence>
<comment type="caution">
    <text evidence="2">The sequence shown here is derived from an EMBL/GenBank/DDBJ whole genome shotgun (WGS) entry which is preliminary data.</text>
</comment>
<gene>
    <name evidence="2" type="ORF">OKA104_LOCUS11355</name>
    <name evidence="1" type="ORF">VCS650_LOCUS25823</name>
</gene>
<dbReference type="EMBL" id="CAJOAY010000524">
    <property type="protein sequence ID" value="CAF3684412.1"/>
    <property type="molecule type" value="Genomic_DNA"/>
</dbReference>
<organism evidence="2 3">
    <name type="scientific">Adineta steineri</name>
    <dbReference type="NCBI Taxonomy" id="433720"/>
    <lineage>
        <taxon>Eukaryota</taxon>
        <taxon>Metazoa</taxon>
        <taxon>Spiralia</taxon>
        <taxon>Gnathifera</taxon>
        <taxon>Rotifera</taxon>
        <taxon>Eurotatoria</taxon>
        <taxon>Bdelloidea</taxon>
        <taxon>Adinetida</taxon>
        <taxon>Adinetidae</taxon>
        <taxon>Adineta</taxon>
    </lineage>
</organism>
<proteinExistence type="predicted"/>
<dbReference type="AlphaFoldDB" id="A0A818TG93"/>
<evidence type="ECO:0000313" key="1">
    <source>
        <dbReference type="EMBL" id="CAF1204417.1"/>
    </source>
</evidence>
<protein>
    <submittedName>
        <fullName evidence="2">Uncharacterized protein</fullName>
    </submittedName>
</protein>
<dbReference type="Proteomes" id="UP000663881">
    <property type="component" value="Unassembled WGS sequence"/>
</dbReference>
<reference evidence="2" key="1">
    <citation type="submission" date="2021-02" db="EMBL/GenBank/DDBJ databases">
        <authorList>
            <person name="Nowell W R."/>
        </authorList>
    </citation>
    <scope>NUCLEOTIDE SEQUENCE</scope>
</reference>